<dbReference type="KEGG" id="jre:108993491"/>
<protein>
    <submittedName>
        <fullName evidence="4">Pentatricopeptide repeat-containing protein At4g21065-like isoform X1</fullName>
    </submittedName>
</protein>
<dbReference type="Pfam" id="PF01535">
    <property type="entry name" value="PPR"/>
    <property type="match status" value="3"/>
</dbReference>
<dbReference type="Pfam" id="PF13041">
    <property type="entry name" value="PPR_2"/>
    <property type="match status" value="4"/>
</dbReference>
<dbReference type="Proteomes" id="UP000235220">
    <property type="component" value="Chromosome 1"/>
</dbReference>
<keyword evidence="3" id="KW-1185">Reference proteome</keyword>
<reference evidence="4" key="1">
    <citation type="submission" date="2025-08" db="UniProtKB">
        <authorList>
            <consortium name="RefSeq"/>
        </authorList>
    </citation>
    <scope>IDENTIFICATION</scope>
    <source>
        <tissue evidence="4">Leaves</tissue>
    </source>
</reference>
<proteinExistence type="inferred from homology"/>
<dbReference type="GO" id="GO:0009451">
    <property type="term" value="P:RNA modification"/>
    <property type="evidence" value="ECO:0007669"/>
    <property type="project" value="InterPro"/>
</dbReference>
<evidence type="ECO:0000313" key="3">
    <source>
        <dbReference type="Proteomes" id="UP000235220"/>
    </source>
</evidence>
<dbReference type="NCBIfam" id="TIGR00756">
    <property type="entry name" value="PPR"/>
    <property type="match status" value="5"/>
</dbReference>
<comment type="similarity">
    <text evidence="1">Belongs to the PPR family. PCMP-H subfamily.</text>
</comment>
<dbReference type="RefSeq" id="XP_018823969.1">
    <property type="nucleotide sequence ID" value="XM_018968424.2"/>
</dbReference>
<dbReference type="OrthoDB" id="442680at2759"/>
<dbReference type="PANTHER" id="PTHR47926">
    <property type="entry name" value="PENTATRICOPEPTIDE REPEAT-CONTAINING PROTEIN"/>
    <property type="match status" value="1"/>
</dbReference>
<gene>
    <name evidence="4" type="primary">LOC108993491</name>
</gene>
<organism evidence="3 4">
    <name type="scientific">Juglans regia</name>
    <name type="common">English walnut</name>
    <dbReference type="NCBI Taxonomy" id="51240"/>
    <lineage>
        <taxon>Eukaryota</taxon>
        <taxon>Viridiplantae</taxon>
        <taxon>Streptophyta</taxon>
        <taxon>Embryophyta</taxon>
        <taxon>Tracheophyta</taxon>
        <taxon>Spermatophyta</taxon>
        <taxon>Magnoliopsida</taxon>
        <taxon>eudicotyledons</taxon>
        <taxon>Gunneridae</taxon>
        <taxon>Pentapetalae</taxon>
        <taxon>rosids</taxon>
        <taxon>fabids</taxon>
        <taxon>Fagales</taxon>
        <taxon>Juglandaceae</taxon>
        <taxon>Juglans</taxon>
    </lineage>
</organism>
<dbReference type="GO" id="GO:0003723">
    <property type="term" value="F:RNA binding"/>
    <property type="evidence" value="ECO:0007669"/>
    <property type="project" value="InterPro"/>
</dbReference>
<accession>A0A2I4EX39</accession>
<dbReference type="FunFam" id="1.25.40.10:FF:000305">
    <property type="entry name" value="Pentatricopeptide repeat-containing protein mitochondrial"/>
    <property type="match status" value="1"/>
</dbReference>
<evidence type="ECO:0000256" key="1">
    <source>
        <dbReference type="ARBA" id="ARBA00006643"/>
    </source>
</evidence>
<dbReference type="Gene3D" id="1.25.40.10">
    <property type="entry name" value="Tetratricopeptide repeat domain"/>
    <property type="match status" value="5"/>
</dbReference>
<dbReference type="InterPro" id="IPR032867">
    <property type="entry name" value="DYW_dom"/>
</dbReference>
<evidence type="ECO:0000256" key="2">
    <source>
        <dbReference type="ARBA" id="ARBA00022737"/>
    </source>
</evidence>
<evidence type="ECO:0000313" key="4">
    <source>
        <dbReference type="RefSeq" id="XP_018823969.1"/>
    </source>
</evidence>
<dbReference type="InterPro" id="IPR046960">
    <property type="entry name" value="PPR_At4g14850-like_plant"/>
</dbReference>
<dbReference type="InterPro" id="IPR046849">
    <property type="entry name" value="E2_motif"/>
</dbReference>
<keyword evidence="2" id="KW-0677">Repeat</keyword>
<dbReference type="PROSITE" id="PS51375">
    <property type="entry name" value="PPR"/>
    <property type="match status" value="5"/>
</dbReference>
<dbReference type="FunFam" id="1.25.40.10:FF:000381">
    <property type="entry name" value="Pentatricopeptide repeat-containing protein"/>
    <property type="match status" value="1"/>
</dbReference>
<dbReference type="Pfam" id="PF20431">
    <property type="entry name" value="E_motif"/>
    <property type="match status" value="1"/>
</dbReference>
<dbReference type="GeneID" id="108993491"/>
<dbReference type="PANTHER" id="PTHR47926:SF347">
    <property type="entry name" value="PENTATRICOPEPTIDE REPEAT-CONTAINING PROTEIN"/>
    <property type="match status" value="1"/>
</dbReference>
<dbReference type="InterPro" id="IPR011990">
    <property type="entry name" value="TPR-like_helical_dom_sf"/>
</dbReference>
<dbReference type="Gramene" id="Jr01_22790_p1">
    <property type="protein sequence ID" value="cds.Jr01_22790_p1"/>
    <property type="gene ID" value="Jr01_22790"/>
</dbReference>
<dbReference type="AlphaFoldDB" id="A0A2I4EX39"/>
<dbReference type="Pfam" id="PF14432">
    <property type="entry name" value="DYW_deaminase"/>
    <property type="match status" value="1"/>
</dbReference>
<name>A0A2I4EX39_JUGRE</name>
<dbReference type="InterPro" id="IPR002885">
    <property type="entry name" value="PPR_rpt"/>
</dbReference>
<dbReference type="InterPro" id="IPR046848">
    <property type="entry name" value="E_motif"/>
</dbReference>
<dbReference type="GO" id="GO:0008270">
    <property type="term" value="F:zinc ion binding"/>
    <property type="evidence" value="ECO:0007669"/>
    <property type="project" value="InterPro"/>
</dbReference>
<dbReference type="Pfam" id="PF20430">
    <property type="entry name" value="Eplus_motif"/>
    <property type="match status" value="1"/>
</dbReference>
<sequence length="761" mass="86787">MRRCCLSLCFIPTRFSKRAHFLTLDCLTTNTTKFEFRRFQFFWYHSSPVHYLTADLAVGIHHAKAVKSGSFQNLNVANHFLNLSVKSQDLNYAQKLFNEISDRDVRTWTILMSGYARIGVSTMVLDLLREMRIEGVHPNQFSLSIVFKCCSSTSDLRMGMGIHGWILRSGINLDVVLDNSILDFYVKCGSFDYAKTLFSVMLERDTVSWNIMVGAYLHLRDMEKSLAMFNSMPSKDVASWNTILDGLMRNGYERTALELLYEMARNGHVLNKVTFSIALVLVSSLSIMELGRQIHGRALKFGFEKDGFVRTSLIDMYCKCGKMEKASVIFRKRPLDCVGTQNSKITFDEPTAEIVSWSSMVSGYVQNGEFKDALKMFISMVHEQVEVDRFTITSIVSACADAGILELGRQIHAYIQKVGYTLDVYLSSSSVYMYAKCGSLDDAWTIFKQTIHPNVVLWTAMITGSALHGQGRKAIWLFEQMVHEGIKPNEVTFVGVLTACSHAGLLEEGSKYFRLMKEVYGIKPGVEHFTCMVDLYGRAGHLDKVEAFIHENAISDLSGVWRSFLSSCTLYKNIEMGKWVSEKLLQLEPLEAGPYILLSNMCSTNDRWVEAANVRSLMRRRMVKKVPGQSWIQLKNQVHTFVMGDRSHPQDTDIYSCLAELTGRLKEIGYSSDVNLVMQDVEEEQREVLLGYHSEKLALVYGIISTTSEMPIRIMKNLRICIDCHSFVKYTSQLLHREIIVRDMHRFHHFKSGHCTCGDYW</sequence>